<evidence type="ECO:0000313" key="3">
    <source>
        <dbReference type="Proteomes" id="UP000799750"/>
    </source>
</evidence>
<keyword evidence="3" id="KW-1185">Reference proteome</keyword>
<organism evidence="2 3">
    <name type="scientific">Lophium mytilinum</name>
    <dbReference type="NCBI Taxonomy" id="390894"/>
    <lineage>
        <taxon>Eukaryota</taxon>
        <taxon>Fungi</taxon>
        <taxon>Dikarya</taxon>
        <taxon>Ascomycota</taxon>
        <taxon>Pezizomycotina</taxon>
        <taxon>Dothideomycetes</taxon>
        <taxon>Pleosporomycetidae</taxon>
        <taxon>Mytilinidiales</taxon>
        <taxon>Mytilinidiaceae</taxon>
        <taxon>Lophium</taxon>
    </lineage>
</organism>
<sequence>MSELETTGTRLRGLKAFARSVSLSNPERKRPCPNCTKIARIFKPQPRIARIVHPHKIHHWIASLAEFRNQTNCPTCLNVVQCLQKQVSGDSRYVNIWFVRYRWKLYVNIVSLDLTPVGPHKEHSVVGVAFDCLDRDWIDVKRVKEWAKFCDESHSGVCHSITDPWWTFQRPEQLYLIGVTRRCLVRGQEMDQYVALSYVWGDLLAPFQTDMYNFNALCQDGAFDIPANKCRLPKTIQDSMVLAGLLGKKLWVDRFCIVQDDLKHKPKMLKSMASVYANAYLTIVARDGSDDEFGLRGIATNTPRKSPFRFFDFGPDCQLITTVDPVNQTYKYDTRAWTFQEEIISRRKLDFVHGTVNWTCEKMFSTENMATPSDVPLRPNTHRLNILSYASLVKDYSKRQLSYPEDTLDAFGAITTIASKSMKGGIFYGLL</sequence>
<gene>
    <name evidence="2" type="ORF">BU16DRAFT_22981</name>
</gene>
<dbReference type="Proteomes" id="UP000799750">
    <property type="component" value="Unassembled WGS sequence"/>
</dbReference>
<protein>
    <recommendedName>
        <fullName evidence="1">Heterokaryon incompatibility domain-containing protein</fullName>
    </recommendedName>
</protein>
<evidence type="ECO:0000313" key="2">
    <source>
        <dbReference type="EMBL" id="KAF2502905.1"/>
    </source>
</evidence>
<evidence type="ECO:0000259" key="1">
    <source>
        <dbReference type="Pfam" id="PF06985"/>
    </source>
</evidence>
<dbReference type="PANTHER" id="PTHR33112">
    <property type="entry name" value="DOMAIN PROTEIN, PUTATIVE-RELATED"/>
    <property type="match status" value="1"/>
</dbReference>
<dbReference type="Pfam" id="PF06985">
    <property type="entry name" value="HET"/>
    <property type="match status" value="1"/>
</dbReference>
<dbReference type="InterPro" id="IPR010730">
    <property type="entry name" value="HET"/>
</dbReference>
<proteinExistence type="predicted"/>
<reference evidence="2" key="1">
    <citation type="journal article" date="2020" name="Stud. Mycol.">
        <title>101 Dothideomycetes genomes: a test case for predicting lifestyles and emergence of pathogens.</title>
        <authorList>
            <person name="Haridas S."/>
            <person name="Albert R."/>
            <person name="Binder M."/>
            <person name="Bloem J."/>
            <person name="Labutti K."/>
            <person name="Salamov A."/>
            <person name="Andreopoulos B."/>
            <person name="Baker S."/>
            <person name="Barry K."/>
            <person name="Bills G."/>
            <person name="Bluhm B."/>
            <person name="Cannon C."/>
            <person name="Castanera R."/>
            <person name="Culley D."/>
            <person name="Daum C."/>
            <person name="Ezra D."/>
            <person name="Gonzalez J."/>
            <person name="Henrissat B."/>
            <person name="Kuo A."/>
            <person name="Liang C."/>
            <person name="Lipzen A."/>
            <person name="Lutzoni F."/>
            <person name="Magnuson J."/>
            <person name="Mondo S."/>
            <person name="Nolan M."/>
            <person name="Ohm R."/>
            <person name="Pangilinan J."/>
            <person name="Park H.-J."/>
            <person name="Ramirez L."/>
            <person name="Alfaro M."/>
            <person name="Sun H."/>
            <person name="Tritt A."/>
            <person name="Yoshinaga Y."/>
            <person name="Zwiers L.-H."/>
            <person name="Turgeon B."/>
            <person name="Goodwin S."/>
            <person name="Spatafora J."/>
            <person name="Crous P."/>
            <person name="Grigoriev I."/>
        </authorList>
    </citation>
    <scope>NUCLEOTIDE SEQUENCE</scope>
    <source>
        <strain evidence="2">CBS 269.34</strain>
    </source>
</reference>
<dbReference type="AlphaFoldDB" id="A0A6A6RDT2"/>
<feature type="domain" description="Heterokaryon incompatibility" evidence="1">
    <location>
        <begin position="193"/>
        <end position="341"/>
    </location>
</feature>
<dbReference type="EMBL" id="MU004181">
    <property type="protein sequence ID" value="KAF2502905.1"/>
    <property type="molecule type" value="Genomic_DNA"/>
</dbReference>
<dbReference type="OrthoDB" id="5135333at2759"/>
<dbReference type="PANTHER" id="PTHR33112:SF1">
    <property type="entry name" value="HETEROKARYON INCOMPATIBILITY DOMAIN-CONTAINING PROTEIN"/>
    <property type="match status" value="1"/>
</dbReference>
<name>A0A6A6RDT2_9PEZI</name>
<accession>A0A6A6RDT2</accession>